<keyword evidence="1" id="KW-1133">Transmembrane helix</keyword>
<dbReference type="EMBL" id="JAKKPZ010000230">
    <property type="protein sequence ID" value="KAI1698186.1"/>
    <property type="molecule type" value="Genomic_DNA"/>
</dbReference>
<protein>
    <submittedName>
        <fullName evidence="2">Uncharacterized protein</fullName>
    </submittedName>
</protein>
<accession>A0AAD4MQ86</accession>
<evidence type="ECO:0000313" key="3">
    <source>
        <dbReference type="Proteomes" id="UP001201812"/>
    </source>
</evidence>
<dbReference type="Proteomes" id="UP001201812">
    <property type="component" value="Unassembled WGS sequence"/>
</dbReference>
<feature type="transmembrane region" description="Helical" evidence="1">
    <location>
        <begin position="363"/>
        <end position="384"/>
    </location>
</feature>
<dbReference type="AlphaFoldDB" id="A0AAD4MQ86"/>
<feature type="transmembrane region" description="Helical" evidence="1">
    <location>
        <begin position="322"/>
        <end position="342"/>
    </location>
</feature>
<comment type="caution">
    <text evidence="2">The sequence shown here is derived from an EMBL/GenBank/DDBJ whole genome shotgun (WGS) entry which is preliminary data.</text>
</comment>
<keyword evidence="3" id="KW-1185">Reference proteome</keyword>
<keyword evidence="1" id="KW-0812">Transmembrane</keyword>
<evidence type="ECO:0000256" key="1">
    <source>
        <dbReference type="SAM" id="Phobius"/>
    </source>
</evidence>
<keyword evidence="1" id="KW-0472">Membrane</keyword>
<organism evidence="2 3">
    <name type="scientific">Ditylenchus destructor</name>
    <dbReference type="NCBI Taxonomy" id="166010"/>
    <lineage>
        <taxon>Eukaryota</taxon>
        <taxon>Metazoa</taxon>
        <taxon>Ecdysozoa</taxon>
        <taxon>Nematoda</taxon>
        <taxon>Chromadorea</taxon>
        <taxon>Rhabditida</taxon>
        <taxon>Tylenchina</taxon>
        <taxon>Tylenchomorpha</taxon>
        <taxon>Sphaerularioidea</taxon>
        <taxon>Anguinidae</taxon>
        <taxon>Anguininae</taxon>
        <taxon>Ditylenchus</taxon>
    </lineage>
</organism>
<gene>
    <name evidence="2" type="ORF">DdX_18052</name>
</gene>
<name>A0AAD4MQ86_9BILA</name>
<sequence length="505" mass="56736">MVTQFDHGYSLLWNLIKMPSLLWMGTSFNLMTVKRIALHLIEVDKGHVSAQPMSMRNRFVQPIAGSTLNQNCIARVTNVVTSVLTKLDVLMSRASMNVTPRMASRLLKSLNSLTKSSQSDIDFKSGESFAVQRKSVNCSMADTAQEWPIMKGVIRFPDNLATHQNFTRIFIEVPRKTVCNESEKQEFIIVYYMFHNPALFSTNDNERNPCEPRIHVPEQATVVSATLLKKWNMEEVHQISVDGEHKIMARIVYPAEAVTTPLHGSVKLAYWAGTNWVISEVAETRIFGNYYQYDVGHLTDFTLIVDGLEMDPILCNSVLNQFSITLNFFSFSVCPISNVMLLRVFMPGFFTRKDSFCWVRPDYVVPAVVVPLSFVVFNAVIGLVKISMRTLPQEKVSGVSSQASVVTATVSIVSSSSSDKVDESSTSNDGKTTRNCLNKMVLLLCMQLMLGAPWDWAPGLRSHKSSPFPSQLPNPQALALIYLTQRDIHEYALNIFQVIRVPITT</sequence>
<evidence type="ECO:0000313" key="2">
    <source>
        <dbReference type="EMBL" id="KAI1698186.1"/>
    </source>
</evidence>
<proteinExistence type="predicted"/>
<reference evidence="2" key="1">
    <citation type="submission" date="2022-01" db="EMBL/GenBank/DDBJ databases">
        <title>Genome Sequence Resource for Two Populations of Ditylenchus destructor, the Migratory Endoparasitic Phytonematode.</title>
        <authorList>
            <person name="Zhang H."/>
            <person name="Lin R."/>
            <person name="Xie B."/>
        </authorList>
    </citation>
    <scope>NUCLEOTIDE SEQUENCE</scope>
    <source>
        <strain evidence="2">BazhouSP</strain>
    </source>
</reference>